<dbReference type="eggNOG" id="KOG2809">
    <property type="taxonomic scope" value="Eukaryota"/>
</dbReference>
<dbReference type="AlphaFoldDB" id="A0A0L0T802"/>
<evidence type="ECO:0000256" key="1">
    <source>
        <dbReference type="SAM" id="MobiDB-lite"/>
    </source>
</evidence>
<dbReference type="EMBL" id="GG745368">
    <property type="protein sequence ID" value="KNE70826.1"/>
    <property type="molecule type" value="Genomic_DNA"/>
</dbReference>
<evidence type="ECO:0000313" key="3">
    <source>
        <dbReference type="EMBL" id="KNE70826.1"/>
    </source>
</evidence>
<dbReference type="SMART" id="SM00443">
    <property type="entry name" value="G_patch"/>
    <property type="match status" value="1"/>
</dbReference>
<dbReference type="PANTHER" id="PTHR23149:SF9">
    <property type="entry name" value="G PATCH DOMAIN-CONTAINING PROTEIN 4"/>
    <property type="match status" value="1"/>
</dbReference>
<dbReference type="InterPro" id="IPR050656">
    <property type="entry name" value="PINX1"/>
</dbReference>
<feature type="compositionally biased region" description="Basic and acidic residues" evidence="1">
    <location>
        <begin position="228"/>
        <end position="252"/>
    </location>
</feature>
<reference evidence="4" key="2">
    <citation type="submission" date="2009-11" db="EMBL/GenBank/DDBJ databases">
        <title>The Genome Sequence of Allomyces macrogynus strain ATCC 38327.</title>
        <authorList>
            <consortium name="The Broad Institute Genome Sequencing Platform"/>
            <person name="Russ C."/>
            <person name="Cuomo C."/>
            <person name="Shea T."/>
            <person name="Young S.K."/>
            <person name="Zeng Q."/>
            <person name="Koehrsen M."/>
            <person name="Haas B."/>
            <person name="Borodovsky M."/>
            <person name="Guigo R."/>
            <person name="Alvarado L."/>
            <person name="Berlin A."/>
            <person name="Borenstein D."/>
            <person name="Chen Z."/>
            <person name="Engels R."/>
            <person name="Freedman E."/>
            <person name="Gellesch M."/>
            <person name="Goldberg J."/>
            <person name="Griggs A."/>
            <person name="Gujja S."/>
            <person name="Heiman D."/>
            <person name="Hepburn T."/>
            <person name="Howarth C."/>
            <person name="Jen D."/>
            <person name="Larson L."/>
            <person name="Lewis B."/>
            <person name="Mehta T."/>
            <person name="Park D."/>
            <person name="Pearson M."/>
            <person name="Roberts A."/>
            <person name="Saif S."/>
            <person name="Shenoy N."/>
            <person name="Sisk P."/>
            <person name="Stolte C."/>
            <person name="Sykes S."/>
            <person name="Walk T."/>
            <person name="White J."/>
            <person name="Yandava C."/>
            <person name="Burger G."/>
            <person name="Gray M.W."/>
            <person name="Holland P.W.H."/>
            <person name="King N."/>
            <person name="Lang F.B.F."/>
            <person name="Roger A.J."/>
            <person name="Ruiz-Trillo I."/>
            <person name="Lander E."/>
            <person name="Nusbaum C."/>
        </authorList>
    </citation>
    <scope>NUCLEOTIDE SEQUENCE [LARGE SCALE GENOMIC DNA]</scope>
    <source>
        <strain evidence="4">ATCC 38327</strain>
    </source>
</reference>
<name>A0A0L0T802_ALLM3</name>
<dbReference type="GO" id="GO:0005730">
    <property type="term" value="C:nucleolus"/>
    <property type="evidence" value="ECO:0007669"/>
    <property type="project" value="TreeGrafter"/>
</dbReference>
<dbReference type="Pfam" id="PF01585">
    <property type="entry name" value="G-patch"/>
    <property type="match status" value="1"/>
</dbReference>
<feature type="compositionally biased region" description="Basic residues" evidence="1">
    <location>
        <begin position="253"/>
        <end position="263"/>
    </location>
</feature>
<dbReference type="Proteomes" id="UP000054350">
    <property type="component" value="Unassembled WGS sequence"/>
</dbReference>
<dbReference type="PANTHER" id="PTHR23149">
    <property type="entry name" value="G PATCH DOMAIN CONTAINING PROTEIN"/>
    <property type="match status" value="1"/>
</dbReference>
<organism evidence="3 4">
    <name type="scientific">Allomyces macrogynus (strain ATCC 38327)</name>
    <name type="common">Allomyces javanicus var. macrogynus</name>
    <dbReference type="NCBI Taxonomy" id="578462"/>
    <lineage>
        <taxon>Eukaryota</taxon>
        <taxon>Fungi</taxon>
        <taxon>Fungi incertae sedis</taxon>
        <taxon>Blastocladiomycota</taxon>
        <taxon>Blastocladiomycetes</taxon>
        <taxon>Blastocladiales</taxon>
        <taxon>Blastocladiaceae</taxon>
        <taxon>Allomyces</taxon>
    </lineage>
</organism>
<dbReference type="STRING" id="578462.A0A0L0T802"/>
<keyword evidence="4" id="KW-1185">Reference proteome</keyword>
<dbReference type="InterPro" id="IPR000467">
    <property type="entry name" value="G_patch_dom"/>
</dbReference>
<proteinExistence type="predicted"/>
<sequence length="263" mass="28451">MSTATTPTSVRFGEEQLKRFGWKEGQGLGKKEQGITTHVRVSRKADNKGIGQGKTDFSFQWWDHLYNKSTAQIVIAAADDGSVAVSAKEKKAKAPAVDLGATYATPAEGKQAKDEDDENKDYSMNLTDAELLAICEGRTAAKGARANTLGKVLRSDGELGKKLLAIGSVAAEAEVSTPPIPQARKRTRDEVAADDASPADPSSLDGTGDAKKRKKDKKEKKTKKAKKSEKSEKKRSNKDKKDKVHDAADEAPRKKRQKKASKA</sequence>
<feature type="domain" description="G-patch" evidence="2">
    <location>
        <begin position="9"/>
        <end position="55"/>
    </location>
</feature>
<protein>
    <recommendedName>
        <fullName evidence="2">G-patch domain-containing protein</fullName>
    </recommendedName>
</protein>
<evidence type="ECO:0000313" key="4">
    <source>
        <dbReference type="Proteomes" id="UP000054350"/>
    </source>
</evidence>
<dbReference type="OrthoDB" id="29523at2759"/>
<feature type="region of interest" description="Disordered" evidence="1">
    <location>
        <begin position="23"/>
        <end position="49"/>
    </location>
</feature>
<accession>A0A0L0T802</accession>
<reference evidence="3 4" key="1">
    <citation type="submission" date="2009-11" db="EMBL/GenBank/DDBJ databases">
        <title>Annotation of Allomyces macrogynus ATCC 38327.</title>
        <authorList>
            <consortium name="The Broad Institute Genome Sequencing Platform"/>
            <person name="Russ C."/>
            <person name="Cuomo C."/>
            <person name="Burger G."/>
            <person name="Gray M.W."/>
            <person name="Holland P.W.H."/>
            <person name="King N."/>
            <person name="Lang F.B.F."/>
            <person name="Roger A.J."/>
            <person name="Ruiz-Trillo I."/>
            <person name="Young S.K."/>
            <person name="Zeng Q."/>
            <person name="Gargeya S."/>
            <person name="Fitzgerald M."/>
            <person name="Haas B."/>
            <person name="Abouelleil A."/>
            <person name="Alvarado L."/>
            <person name="Arachchi H.M."/>
            <person name="Berlin A."/>
            <person name="Chapman S.B."/>
            <person name="Gearin G."/>
            <person name="Goldberg J."/>
            <person name="Griggs A."/>
            <person name="Gujja S."/>
            <person name="Hansen M."/>
            <person name="Heiman D."/>
            <person name="Howarth C."/>
            <person name="Larimer J."/>
            <person name="Lui A."/>
            <person name="MacDonald P.J.P."/>
            <person name="McCowen C."/>
            <person name="Montmayeur A."/>
            <person name="Murphy C."/>
            <person name="Neiman D."/>
            <person name="Pearson M."/>
            <person name="Priest M."/>
            <person name="Roberts A."/>
            <person name="Saif S."/>
            <person name="Shea T."/>
            <person name="Sisk P."/>
            <person name="Stolte C."/>
            <person name="Sykes S."/>
            <person name="Wortman J."/>
            <person name="Nusbaum C."/>
            <person name="Birren B."/>
        </authorList>
    </citation>
    <scope>NUCLEOTIDE SEQUENCE [LARGE SCALE GENOMIC DNA]</scope>
    <source>
        <strain evidence="3 4">ATCC 38327</strain>
    </source>
</reference>
<dbReference type="VEuPathDB" id="FungiDB:AMAG_14940"/>
<feature type="compositionally biased region" description="Basic residues" evidence="1">
    <location>
        <begin position="211"/>
        <end position="227"/>
    </location>
</feature>
<feature type="compositionally biased region" description="Low complexity" evidence="1">
    <location>
        <begin position="194"/>
        <end position="203"/>
    </location>
</feature>
<dbReference type="PROSITE" id="PS50174">
    <property type="entry name" value="G_PATCH"/>
    <property type="match status" value="1"/>
</dbReference>
<gene>
    <name evidence="3" type="ORF">AMAG_14940</name>
</gene>
<dbReference type="GO" id="GO:0003676">
    <property type="term" value="F:nucleic acid binding"/>
    <property type="evidence" value="ECO:0007669"/>
    <property type="project" value="InterPro"/>
</dbReference>
<dbReference type="OMA" id="XLTDEEL"/>
<feature type="region of interest" description="Disordered" evidence="1">
    <location>
        <begin position="167"/>
        <end position="263"/>
    </location>
</feature>
<evidence type="ECO:0000259" key="2">
    <source>
        <dbReference type="PROSITE" id="PS50174"/>
    </source>
</evidence>